<protein>
    <recommendedName>
        <fullName evidence="2">Basal-body rod modification protein FlgD</fullName>
    </recommendedName>
</protein>
<evidence type="ECO:0000313" key="6">
    <source>
        <dbReference type="EMBL" id="MBT2133208.1"/>
    </source>
</evidence>
<keyword evidence="6" id="KW-0282">Flagellum</keyword>
<comment type="caution">
    <text evidence="6">The sequence shown here is derived from an EMBL/GenBank/DDBJ whole genome shotgun (WGS) entry which is preliminary data.</text>
</comment>
<evidence type="ECO:0000256" key="2">
    <source>
        <dbReference type="ARBA" id="ARBA00016013"/>
    </source>
</evidence>
<feature type="region of interest" description="Disordered" evidence="5">
    <location>
        <begin position="1"/>
        <end position="21"/>
    </location>
</feature>
<evidence type="ECO:0000256" key="1">
    <source>
        <dbReference type="ARBA" id="ARBA00010577"/>
    </source>
</evidence>
<comment type="function">
    <text evidence="4">Required for flagellar hook formation. May act as a scaffolding protein.</text>
</comment>
<organism evidence="6 7">
    <name type="scientific">Croceibacterium selenioxidans</name>
    <dbReference type="NCBI Taxonomy" id="2838833"/>
    <lineage>
        <taxon>Bacteria</taxon>
        <taxon>Pseudomonadati</taxon>
        <taxon>Pseudomonadota</taxon>
        <taxon>Alphaproteobacteria</taxon>
        <taxon>Sphingomonadales</taxon>
        <taxon>Erythrobacteraceae</taxon>
        <taxon>Croceibacterium</taxon>
    </lineage>
</organism>
<reference evidence="6 7" key="1">
    <citation type="submission" date="2021-05" db="EMBL/GenBank/DDBJ databases">
        <title>Croceibacterium sp. LX-88 genome sequence.</title>
        <authorList>
            <person name="Luo X."/>
        </authorList>
    </citation>
    <scope>NUCLEOTIDE SEQUENCE [LARGE SCALE GENOMIC DNA]</scope>
    <source>
        <strain evidence="6 7">LX-88</strain>
    </source>
</reference>
<dbReference type="RefSeq" id="WP_214534484.1">
    <property type="nucleotide sequence ID" value="NZ_JAHFVK010000001.1"/>
</dbReference>
<name>A0ABS5W0A9_9SPHN</name>
<evidence type="ECO:0000256" key="4">
    <source>
        <dbReference type="ARBA" id="ARBA00024746"/>
    </source>
</evidence>
<accession>A0ABS5W0A9</accession>
<keyword evidence="6" id="KW-0969">Cilium</keyword>
<feature type="compositionally biased region" description="Low complexity" evidence="5">
    <location>
        <begin position="7"/>
        <end position="19"/>
    </location>
</feature>
<dbReference type="Proteomes" id="UP000811255">
    <property type="component" value="Unassembled WGS sequence"/>
</dbReference>
<evidence type="ECO:0000313" key="7">
    <source>
        <dbReference type="Proteomes" id="UP000811255"/>
    </source>
</evidence>
<keyword evidence="7" id="KW-1185">Reference proteome</keyword>
<sequence>MTVSQVNSTGANAATSTTGRGYSSLDQTDFLRLLTVQVQQQDPFDPVDNKEMLAQMAQFSSLAGINDVNSNLEQISAKLDALAAAQTAQSTGA</sequence>
<dbReference type="InterPro" id="IPR005648">
    <property type="entry name" value="FlgD"/>
</dbReference>
<evidence type="ECO:0000256" key="3">
    <source>
        <dbReference type="ARBA" id="ARBA00022795"/>
    </source>
</evidence>
<dbReference type="Pfam" id="PF03963">
    <property type="entry name" value="FlgD"/>
    <property type="match status" value="1"/>
</dbReference>
<keyword evidence="3" id="KW-1005">Bacterial flagellum biogenesis</keyword>
<gene>
    <name evidence="6" type="ORF">KK137_02575</name>
</gene>
<comment type="similarity">
    <text evidence="1">Belongs to the FlgD family.</text>
</comment>
<keyword evidence="6" id="KW-0966">Cell projection</keyword>
<dbReference type="EMBL" id="JAHFVK010000001">
    <property type="protein sequence ID" value="MBT2133208.1"/>
    <property type="molecule type" value="Genomic_DNA"/>
</dbReference>
<evidence type="ECO:0000256" key="5">
    <source>
        <dbReference type="SAM" id="MobiDB-lite"/>
    </source>
</evidence>
<proteinExistence type="inferred from homology"/>